<evidence type="ECO:0000256" key="2">
    <source>
        <dbReference type="ARBA" id="ARBA00022692"/>
    </source>
</evidence>
<evidence type="ECO:0000256" key="3">
    <source>
        <dbReference type="ARBA" id="ARBA00022989"/>
    </source>
</evidence>
<dbReference type="Pfam" id="PF02163">
    <property type="entry name" value="Peptidase_M50"/>
    <property type="match status" value="1"/>
</dbReference>
<proteinExistence type="predicted"/>
<feature type="domain" description="Peptidase M50" evidence="6">
    <location>
        <begin position="34"/>
        <end position="99"/>
    </location>
</feature>
<gene>
    <name evidence="7" type="ORF">LIOOIKKA_00001</name>
</gene>
<name>A0A7G9Z1M5_9EURY</name>
<dbReference type="AlphaFoldDB" id="A0A7G9Z1M5"/>
<evidence type="ECO:0000256" key="4">
    <source>
        <dbReference type="ARBA" id="ARBA00023136"/>
    </source>
</evidence>
<dbReference type="InterPro" id="IPR008915">
    <property type="entry name" value="Peptidase_M50"/>
</dbReference>
<accession>A0A7G9Z1M5</accession>
<evidence type="ECO:0000259" key="6">
    <source>
        <dbReference type="Pfam" id="PF02163"/>
    </source>
</evidence>
<dbReference type="GO" id="GO:0006508">
    <property type="term" value="P:proteolysis"/>
    <property type="evidence" value="ECO:0007669"/>
    <property type="project" value="InterPro"/>
</dbReference>
<sequence length="117" mass="12831">MPLVELEGGRFGGFDSSMQFYEPVGWAAGYGVIVFWIASALLWIGWINFYAGLFNCLPAIPMDGGHVFKDVIHSLFGRVISDHNAEQLSKSIAVAFAVLILVSFVFMIFGPSIVHGF</sequence>
<feature type="transmembrane region" description="Helical" evidence="5">
    <location>
        <begin position="92"/>
        <end position="114"/>
    </location>
</feature>
<protein>
    <recommendedName>
        <fullName evidence="6">Peptidase M50 domain-containing protein</fullName>
    </recommendedName>
</protein>
<dbReference type="EMBL" id="MT631565">
    <property type="protein sequence ID" value="QNO54159.1"/>
    <property type="molecule type" value="Genomic_DNA"/>
</dbReference>
<evidence type="ECO:0000256" key="5">
    <source>
        <dbReference type="SAM" id="Phobius"/>
    </source>
</evidence>
<feature type="transmembrane region" description="Helical" evidence="5">
    <location>
        <begin position="24"/>
        <end position="44"/>
    </location>
</feature>
<keyword evidence="3 5" id="KW-1133">Transmembrane helix</keyword>
<keyword evidence="4 5" id="KW-0472">Membrane</keyword>
<comment type="subcellular location">
    <subcellularLocation>
        <location evidence="1">Membrane</location>
        <topology evidence="1">Multi-pass membrane protein</topology>
    </subcellularLocation>
</comment>
<organism evidence="7">
    <name type="scientific">Candidatus Methanophaga sp. ANME-1 ERB7</name>
    <dbReference type="NCBI Taxonomy" id="2759913"/>
    <lineage>
        <taxon>Archaea</taxon>
        <taxon>Methanobacteriati</taxon>
        <taxon>Methanobacteriota</taxon>
        <taxon>Stenosarchaea group</taxon>
        <taxon>Methanomicrobia</taxon>
        <taxon>Candidatus Methanophagales</taxon>
        <taxon>Candidatus Methanophagaceae</taxon>
        <taxon>Candidatus Methanophaga</taxon>
    </lineage>
</organism>
<reference evidence="7" key="1">
    <citation type="submission" date="2020-06" db="EMBL/GenBank/DDBJ databases">
        <title>Unique genomic features of the anaerobic methanotrophic archaea.</title>
        <authorList>
            <person name="Chadwick G.L."/>
            <person name="Skennerton C.T."/>
            <person name="Laso-Perez R."/>
            <person name="Leu A.O."/>
            <person name="Speth D.R."/>
            <person name="Yu H."/>
            <person name="Morgan-Lang C."/>
            <person name="Hatzenpichler R."/>
            <person name="Goudeau D."/>
            <person name="Malmstrom R."/>
            <person name="Brazelton W.J."/>
            <person name="Woyke T."/>
            <person name="Hallam S.J."/>
            <person name="Tyson G.W."/>
            <person name="Wegener G."/>
            <person name="Boetius A."/>
            <person name="Orphan V."/>
        </authorList>
    </citation>
    <scope>NUCLEOTIDE SEQUENCE</scope>
</reference>
<dbReference type="GO" id="GO:0016020">
    <property type="term" value="C:membrane"/>
    <property type="evidence" value="ECO:0007669"/>
    <property type="project" value="UniProtKB-SubCell"/>
</dbReference>
<evidence type="ECO:0000313" key="7">
    <source>
        <dbReference type="EMBL" id="QNO54159.1"/>
    </source>
</evidence>
<keyword evidence="2 5" id="KW-0812">Transmembrane</keyword>
<evidence type="ECO:0000256" key="1">
    <source>
        <dbReference type="ARBA" id="ARBA00004141"/>
    </source>
</evidence>